<evidence type="ECO:0000313" key="9">
    <source>
        <dbReference type="Proteomes" id="UP000622580"/>
    </source>
</evidence>
<comment type="caution">
    <text evidence="8">The sequence shown here is derived from an EMBL/GenBank/DDBJ whole genome shotgun (WGS) entry which is preliminary data.</text>
</comment>
<keyword evidence="9" id="KW-1185">Reference proteome</keyword>
<evidence type="ECO:0000256" key="2">
    <source>
        <dbReference type="ARBA" id="ARBA00022692"/>
    </source>
</evidence>
<dbReference type="PANTHER" id="PTHR12763">
    <property type="match status" value="1"/>
</dbReference>
<dbReference type="RefSeq" id="WP_215340019.1">
    <property type="nucleotide sequence ID" value="NZ_JAGSGD010000001.1"/>
</dbReference>
<reference evidence="8" key="1">
    <citation type="submission" date="2021-04" db="EMBL/GenBank/DDBJ databases">
        <title>Draft genome assembly of strain Phenylobacterium sp. 20VBR1 using MiniION and Illumina platforms.</title>
        <authorList>
            <person name="Thomas F.A."/>
            <person name="Krishnan K.P."/>
            <person name="Sinha R.K."/>
        </authorList>
    </citation>
    <scope>NUCLEOTIDE SEQUENCE</scope>
    <source>
        <strain evidence="8">20VBR1</strain>
    </source>
</reference>
<dbReference type="PROSITE" id="PS50076">
    <property type="entry name" value="DNAJ_2"/>
    <property type="match status" value="1"/>
</dbReference>
<protein>
    <submittedName>
        <fullName evidence="8">DnaJ domain-containing protein</fullName>
    </submittedName>
</protein>
<comment type="similarity">
    <text evidence="5">Belongs to the TIM14 family.</text>
</comment>
<evidence type="ECO:0000256" key="6">
    <source>
        <dbReference type="SAM" id="Phobius"/>
    </source>
</evidence>
<evidence type="ECO:0000259" key="7">
    <source>
        <dbReference type="PROSITE" id="PS50076"/>
    </source>
</evidence>
<dbReference type="GO" id="GO:0016020">
    <property type="term" value="C:membrane"/>
    <property type="evidence" value="ECO:0007669"/>
    <property type="project" value="UniProtKB-SubCell"/>
</dbReference>
<dbReference type="Proteomes" id="UP000622580">
    <property type="component" value="Unassembled WGS sequence"/>
</dbReference>
<dbReference type="AlphaFoldDB" id="A0A941D2G7"/>
<organism evidence="8 9">
    <name type="scientific">Phenylobacterium glaciei</name>
    <dbReference type="NCBI Taxonomy" id="2803784"/>
    <lineage>
        <taxon>Bacteria</taxon>
        <taxon>Pseudomonadati</taxon>
        <taxon>Pseudomonadota</taxon>
        <taxon>Alphaproteobacteria</taxon>
        <taxon>Caulobacterales</taxon>
        <taxon>Caulobacteraceae</taxon>
        <taxon>Phenylobacterium</taxon>
    </lineage>
</organism>
<evidence type="ECO:0000256" key="5">
    <source>
        <dbReference type="ARBA" id="ARBA00038105"/>
    </source>
</evidence>
<sequence>MSYIALGCVILALLMWANGGKPILKRREWRFLSGAFAVAAFAGAAFVGLKGSWGSAIVLVVLGLGFAVSTRRTGVLPPRASGSMSEVEARSILGVSATASSEEIQAAYNRLMRLAHPDKGGTDGLAAQLNAARDKLSKK</sequence>
<feature type="transmembrane region" description="Helical" evidence="6">
    <location>
        <begin position="56"/>
        <end position="74"/>
    </location>
</feature>
<evidence type="ECO:0000256" key="1">
    <source>
        <dbReference type="ARBA" id="ARBA00004167"/>
    </source>
</evidence>
<feature type="domain" description="J" evidence="7">
    <location>
        <begin position="88"/>
        <end position="139"/>
    </location>
</feature>
<evidence type="ECO:0000256" key="3">
    <source>
        <dbReference type="ARBA" id="ARBA00022989"/>
    </source>
</evidence>
<keyword evidence="3 6" id="KW-1133">Transmembrane helix</keyword>
<keyword evidence="4 6" id="KW-0472">Membrane</keyword>
<evidence type="ECO:0000313" key="8">
    <source>
        <dbReference type="EMBL" id="MBR7619676.1"/>
    </source>
</evidence>
<proteinExistence type="inferred from homology"/>
<dbReference type="InterPro" id="IPR036869">
    <property type="entry name" value="J_dom_sf"/>
</dbReference>
<dbReference type="SUPFAM" id="SSF46565">
    <property type="entry name" value="Chaperone J-domain"/>
    <property type="match status" value="1"/>
</dbReference>
<comment type="subcellular location">
    <subcellularLocation>
        <location evidence="1">Membrane</location>
        <topology evidence="1">Single-pass membrane protein</topology>
    </subcellularLocation>
</comment>
<gene>
    <name evidence="8" type="ORF">JKL49_09780</name>
</gene>
<dbReference type="InterPro" id="IPR001623">
    <property type="entry name" value="DnaJ_domain"/>
</dbReference>
<dbReference type="SMART" id="SM00271">
    <property type="entry name" value="DnaJ"/>
    <property type="match status" value="1"/>
</dbReference>
<feature type="transmembrane region" description="Helical" evidence="6">
    <location>
        <begin position="29"/>
        <end position="49"/>
    </location>
</feature>
<dbReference type="PANTHER" id="PTHR12763:SF28">
    <property type="entry name" value="GEO10507P1-RELATED"/>
    <property type="match status" value="1"/>
</dbReference>
<name>A0A941D2G7_9CAUL</name>
<dbReference type="EMBL" id="JAGSGD010000001">
    <property type="protein sequence ID" value="MBR7619676.1"/>
    <property type="molecule type" value="Genomic_DNA"/>
</dbReference>
<accession>A0A941D2G7</accession>
<keyword evidence="2 6" id="KW-0812">Transmembrane</keyword>
<dbReference type="CDD" id="cd06257">
    <property type="entry name" value="DnaJ"/>
    <property type="match status" value="1"/>
</dbReference>
<dbReference type="Gene3D" id="1.10.287.110">
    <property type="entry name" value="DnaJ domain"/>
    <property type="match status" value="1"/>
</dbReference>
<evidence type="ECO:0000256" key="4">
    <source>
        <dbReference type="ARBA" id="ARBA00023136"/>
    </source>
</evidence>
<dbReference type="Pfam" id="PF00226">
    <property type="entry name" value="DnaJ"/>
    <property type="match status" value="1"/>
</dbReference>